<feature type="transmembrane region" description="Helical" evidence="6">
    <location>
        <begin position="471"/>
        <end position="493"/>
    </location>
</feature>
<dbReference type="InterPro" id="IPR011701">
    <property type="entry name" value="MFS"/>
</dbReference>
<protein>
    <recommendedName>
        <fullName evidence="7">Major facilitator superfamily (MFS) profile domain-containing protein</fullName>
    </recommendedName>
</protein>
<evidence type="ECO:0000256" key="2">
    <source>
        <dbReference type="ARBA" id="ARBA00022692"/>
    </source>
</evidence>
<evidence type="ECO:0000256" key="5">
    <source>
        <dbReference type="SAM" id="MobiDB-lite"/>
    </source>
</evidence>
<dbReference type="EMBL" id="JAPDRL010000007">
    <property type="protein sequence ID" value="KAJ9668370.1"/>
    <property type="molecule type" value="Genomic_DNA"/>
</dbReference>
<dbReference type="Pfam" id="PF07690">
    <property type="entry name" value="MFS_1"/>
    <property type="match status" value="1"/>
</dbReference>
<keyword evidence="4 6" id="KW-0472">Membrane</keyword>
<feature type="transmembrane region" description="Helical" evidence="6">
    <location>
        <begin position="372"/>
        <end position="394"/>
    </location>
</feature>
<sequence length="539" mass="59408">MAFFKKTTNKNTMGAAEEPIQLREQTTRGSARPSDDQEMAKPSTVRVLSEYDADIRPQTGFGFSESKKWLILWVIFVVQISMNFNASVYGMAIDGMVKEYGISHQEARCGQMVFLIAYAFGCELWAPWSEEKGRWIVLQLSLFFVNVWQIPAALSTNFATVMIARFLGGLSSAGGSVTLGIVADMWEPEKQQGAVNFVVLASVSGSVVGPVVGGFVAYNADWRWIFWIQLIFGAVTQALHFFTPETRTSLMLDRIAKTMPNATVPDEDKGSMTIKGVAKIWWRPFKMLLTEPIVAFLSLLSGFSDALIFTFFESFGLVFAQWNFNKWQLGLAFTPLIVGYLIAYFAFMFGFAQDAKYKVKHGADSLKPEHRLWLLLFLAPLEAIGMFWFAGTSLGPPMHWVVPLVASMLVGIANYAIYMATVDYMVAAYGPYSSSATGGNGFCRDLLAGIAILYAVPLFTEVGKGSGKEFLWASIILGGLAICVIAPIYVFYFNGEKIRANSRMAKKLAKKREAGEATRASVVGVERTGVLEGGNSSNV</sequence>
<feature type="transmembrane region" description="Helical" evidence="6">
    <location>
        <begin position="400"/>
        <end position="421"/>
    </location>
</feature>
<feature type="transmembrane region" description="Helical" evidence="6">
    <location>
        <begin position="160"/>
        <end position="182"/>
    </location>
</feature>
<evidence type="ECO:0000259" key="7">
    <source>
        <dbReference type="PROSITE" id="PS50850"/>
    </source>
</evidence>
<feature type="transmembrane region" description="Helical" evidence="6">
    <location>
        <begin position="70"/>
        <end position="92"/>
    </location>
</feature>
<dbReference type="Gene3D" id="1.20.1250.20">
    <property type="entry name" value="MFS general substrate transporter like domains"/>
    <property type="match status" value="1"/>
</dbReference>
<keyword evidence="2 6" id="KW-0812">Transmembrane</keyword>
<feature type="region of interest" description="Disordered" evidence="5">
    <location>
        <begin position="14"/>
        <end position="42"/>
    </location>
</feature>
<feature type="transmembrane region" description="Helical" evidence="6">
    <location>
        <begin position="224"/>
        <end position="242"/>
    </location>
</feature>
<gene>
    <name evidence="8" type="ORF">H2201_001418</name>
</gene>
<feature type="transmembrane region" description="Helical" evidence="6">
    <location>
        <begin position="442"/>
        <end position="459"/>
    </location>
</feature>
<dbReference type="PANTHER" id="PTHR23502:SF3">
    <property type="entry name" value="MAJOR FACILITATOR SUPERFAMILY (MFS) PROFILE DOMAIN-CONTAINING PROTEIN-RELATED"/>
    <property type="match status" value="1"/>
</dbReference>
<evidence type="ECO:0000256" key="6">
    <source>
        <dbReference type="SAM" id="Phobius"/>
    </source>
</evidence>
<evidence type="ECO:0000256" key="1">
    <source>
        <dbReference type="ARBA" id="ARBA00004141"/>
    </source>
</evidence>
<keyword evidence="9" id="KW-1185">Reference proteome</keyword>
<comment type="caution">
    <text evidence="8">The sequence shown here is derived from an EMBL/GenBank/DDBJ whole genome shotgun (WGS) entry which is preliminary data.</text>
</comment>
<dbReference type="SUPFAM" id="SSF103473">
    <property type="entry name" value="MFS general substrate transporter"/>
    <property type="match status" value="1"/>
</dbReference>
<comment type="subcellular location">
    <subcellularLocation>
        <location evidence="1">Membrane</location>
        <topology evidence="1">Multi-pass membrane protein</topology>
    </subcellularLocation>
</comment>
<accession>A0ABQ9P186</accession>
<feature type="transmembrane region" description="Helical" evidence="6">
    <location>
        <begin position="293"/>
        <end position="312"/>
    </location>
</feature>
<dbReference type="PANTHER" id="PTHR23502">
    <property type="entry name" value="MAJOR FACILITATOR SUPERFAMILY"/>
    <property type="match status" value="1"/>
</dbReference>
<evidence type="ECO:0000313" key="8">
    <source>
        <dbReference type="EMBL" id="KAJ9668370.1"/>
    </source>
</evidence>
<dbReference type="PROSITE" id="PS50850">
    <property type="entry name" value="MFS"/>
    <property type="match status" value="1"/>
</dbReference>
<dbReference type="InterPro" id="IPR020846">
    <property type="entry name" value="MFS_dom"/>
</dbReference>
<evidence type="ECO:0000256" key="3">
    <source>
        <dbReference type="ARBA" id="ARBA00022989"/>
    </source>
</evidence>
<feature type="domain" description="Major facilitator superfamily (MFS) profile" evidence="7">
    <location>
        <begin position="71"/>
        <end position="498"/>
    </location>
</feature>
<feature type="transmembrane region" description="Helical" evidence="6">
    <location>
        <begin position="332"/>
        <end position="352"/>
    </location>
</feature>
<evidence type="ECO:0000256" key="4">
    <source>
        <dbReference type="ARBA" id="ARBA00023136"/>
    </source>
</evidence>
<name>A0ABQ9P186_9PEZI</name>
<dbReference type="Proteomes" id="UP001172684">
    <property type="component" value="Unassembled WGS sequence"/>
</dbReference>
<reference evidence="8" key="1">
    <citation type="submission" date="2022-10" db="EMBL/GenBank/DDBJ databases">
        <title>Culturing micro-colonial fungi from biological soil crusts in the Mojave desert and describing Neophaeococcomyces mojavensis, and introducing the new genera and species Taxawa tesnikishii.</title>
        <authorList>
            <person name="Kurbessoian T."/>
            <person name="Stajich J.E."/>
        </authorList>
    </citation>
    <scope>NUCLEOTIDE SEQUENCE</scope>
    <source>
        <strain evidence="8">TK_1</strain>
    </source>
</reference>
<keyword evidence="3 6" id="KW-1133">Transmembrane helix</keyword>
<dbReference type="InterPro" id="IPR036259">
    <property type="entry name" value="MFS_trans_sf"/>
</dbReference>
<feature type="transmembrane region" description="Helical" evidence="6">
    <location>
        <begin position="194"/>
        <end position="218"/>
    </location>
</feature>
<proteinExistence type="predicted"/>
<evidence type="ECO:0000313" key="9">
    <source>
        <dbReference type="Proteomes" id="UP001172684"/>
    </source>
</evidence>
<organism evidence="8 9">
    <name type="scientific">Coniosporium apollinis</name>
    <dbReference type="NCBI Taxonomy" id="61459"/>
    <lineage>
        <taxon>Eukaryota</taxon>
        <taxon>Fungi</taxon>
        <taxon>Dikarya</taxon>
        <taxon>Ascomycota</taxon>
        <taxon>Pezizomycotina</taxon>
        <taxon>Dothideomycetes</taxon>
        <taxon>Dothideomycetes incertae sedis</taxon>
        <taxon>Coniosporium</taxon>
    </lineage>
</organism>